<feature type="compositionally biased region" description="Polar residues" evidence="2">
    <location>
        <begin position="211"/>
        <end position="221"/>
    </location>
</feature>
<feature type="compositionally biased region" description="Polar residues" evidence="2">
    <location>
        <begin position="922"/>
        <end position="932"/>
    </location>
</feature>
<dbReference type="AlphaFoldDB" id="A0A4Q2D8V5"/>
<feature type="region of interest" description="Disordered" evidence="2">
    <location>
        <begin position="887"/>
        <end position="1016"/>
    </location>
</feature>
<dbReference type="OrthoDB" id="2528184at2759"/>
<accession>A0A4Q2D8V5</accession>
<gene>
    <name evidence="3" type="ORF">EST38_g9862</name>
</gene>
<feature type="compositionally biased region" description="Low complexity" evidence="2">
    <location>
        <begin position="896"/>
        <end position="921"/>
    </location>
</feature>
<feature type="region of interest" description="Disordered" evidence="2">
    <location>
        <begin position="777"/>
        <end position="801"/>
    </location>
</feature>
<feature type="compositionally biased region" description="Low complexity" evidence="2">
    <location>
        <begin position="274"/>
        <end position="289"/>
    </location>
</feature>
<dbReference type="EMBL" id="SDEE01000485">
    <property type="protein sequence ID" value="RXW15993.1"/>
    <property type="molecule type" value="Genomic_DNA"/>
</dbReference>
<feature type="compositionally biased region" description="Acidic residues" evidence="2">
    <location>
        <begin position="784"/>
        <end position="801"/>
    </location>
</feature>
<feature type="compositionally biased region" description="Polar residues" evidence="2">
    <location>
        <begin position="168"/>
        <end position="179"/>
    </location>
</feature>
<reference evidence="3 4" key="1">
    <citation type="submission" date="2019-01" db="EMBL/GenBank/DDBJ databases">
        <title>Draft genome sequence of Psathyrella aberdarensis IHI B618.</title>
        <authorList>
            <person name="Buettner E."/>
            <person name="Kellner H."/>
        </authorList>
    </citation>
    <scope>NUCLEOTIDE SEQUENCE [LARGE SCALE GENOMIC DNA]</scope>
    <source>
        <strain evidence="3 4">IHI B618</strain>
    </source>
</reference>
<feature type="compositionally biased region" description="Low complexity" evidence="2">
    <location>
        <begin position="394"/>
        <end position="418"/>
    </location>
</feature>
<proteinExistence type="predicted"/>
<evidence type="ECO:0000313" key="4">
    <source>
        <dbReference type="Proteomes" id="UP000290288"/>
    </source>
</evidence>
<feature type="region of interest" description="Disordered" evidence="2">
    <location>
        <begin position="602"/>
        <end position="685"/>
    </location>
</feature>
<evidence type="ECO:0000256" key="2">
    <source>
        <dbReference type="SAM" id="MobiDB-lite"/>
    </source>
</evidence>
<feature type="compositionally biased region" description="Low complexity" evidence="2">
    <location>
        <begin position="1"/>
        <end position="13"/>
    </location>
</feature>
<feature type="coiled-coil region" evidence="1">
    <location>
        <begin position="420"/>
        <end position="454"/>
    </location>
</feature>
<sequence>MPSSTSLTSSASSNDAPAPTAPPSKRNSHHRRRSSVSTRHESAELMGVSLPDMPSVSFDDNANLGEKDSIRRRALWALEGKHDVSFSKVEIPELTTPDVEKLMFDFSSKPPVSGGLSTGFGTSLMGSKRDSFKLLASSGSSKDQLHTLLEEEEEEEEDCASHGRQDPQETLPSPATSTEELVPCAPSVAVTKATPVKPRPATLNLRPLSLTPETLGSVNSQGLPTPSLTPSPRPGLRSLSLSSTTSLDESPCQSLDQTRRAPSVTLPGHGRRPLLSLSTDSSTTDGSSFDDQKPARRSSISYRSSSHATYYPAGLPTPEMTPTYSRRCSVSESVRSSKSGDDEFFPAQPSYRPLSASEQHFLYKSHNALLARITDLEKALTFRRSSLGGFSFSAGSRPSSMISDGSSPSEAGSSIPGEPSDEMLALVRDLKAERDELKKDVDGWRTRVADLDKQLELVAKRVDTERRAAWLARSRVGLLEAEKGVLERRAETLTESLTRLEAEKLDLENQTRELRTAQEEKAKRVEELEEELKSLRQELESERVRRESTVDPLATPTPSSLDDHGRWKRGLGFASMDSCSSATDAELDEGGLFNFGRPLKSVEEADESYSDEEDGLEGYEDEDESDPYLDTSSSFGSVTDYPSRPTSIGARAPPIGPLPIDGITEDPEDDSPPIPSRPTHRSRHSLPRVWTFPKVVPEQAKSHKQTDSVDKFFGCFDESDYSDDSAGPVTPMPFNYEESKDLFASGLKFAEGDDAPFYLPGGVGTVVEEPAIELKNDRVLSAVTEEEEEDDEEQSALSDMEEEDMFGEMGGIRITFTPPEDVEAVKEVEQIQMAPPVKPVSTPPILPAFDFGFNEEEQTTFTFGKPPVPEHSAPVLPPAPKVAAVSSFQTPPAMITPPSSLPRSTTSPRSSAIPRPTSRISASNDSCQSPRNPASAYVTPPSKRGGVMPSFIPQPVSSPSPSRISPLSKSRPAVPGPTFVRPPDRTKPVALPNSRTSKHRAANFANGSTSNSSNATIRPLTLATKYQPQTSISKSTIRPLK</sequence>
<feature type="region of interest" description="Disordered" evidence="2">
    <location>
        <begin position="1"/>
        <end position="64"/>
    </location>
</feature>
<feature type="region of interest" description="Disordered" evidence="2">
    <location>
        <begin position="135"/>
        <end position="326"/>
    </location>
</feature>
<feature type="compositionally biased region" description="Low complexity" evidence="2">
    <location>
        <begin position="234"/>
        <end position="247"/>
    </location>
</feature>
<feature type="compositionally biased region" description="Basic and acidic residues" evidence="2">
    <location>
        <begin position="539"/>
        <end position="549"/>
    </location>
</feature>
<evidence type="ECO:0000256" key="1">
    <source>
        <dbReference type="SAM" id="Coils"/>
    </source>
</evidence>
<feature type="compositionally biased region" description="Acidic residues" evidence="2">
    <location>
        <begin position="604"/>
        <end position="627"/>
    </location>
</feature>
<keyword evidence="1" id="KW-0175">Coiled coil</keyword>
<organism evidence="3 4">
    <name type="scientific">Candolleomyces aberdarensis</name>
    <dbReference type="NCBI Taxonomy" id="2316362"/>
    <lineage>
        <taxon>Eukaryota</taxon>
        <taxon>Fungi</taxon>
        <taxon>Dikarya</taxon>
        <taxon>Basidiomycota</taxon>
        <taxon>Agaricomycotina</taxon>
        <taxon>Agaricomycetes</taxon>
        <taxon>Agaricomycetidae</taxon>
        <taxon>Agaricales</taxon>
        <taxon>Agaricineae</taxon>
        <taxon>Psathyrellaceae</taxon>
        <taxon>Candolleomyces</taxon>
    </lineage>
</organism>
<name>A0A4Q2D8V5_9AGAR</name>
<evidence type="ECO:0000313" key="3">
    <source>
        <dbReference type="EMBL" id="RXW15993.1"/>
    </source>
</evidence>
<dbReference type="Gene3D" id="1.10.287.1490">
    <property type="match status" value="1"/>
</dbReference>
<dbReference type="STRING" id="2316362.A0A4Q2D8V5"/>
<comment type="caution">
    <text evidence="3">The sequence shown here is derived from an EMBL/GenBank/DDBJ whole genome shotgun (WGS) entry which is preliminary data.</text>
</comment>
<feature type="compositionally biased region" description="Low complexity" evidence="2">
    <location>
        <begin position="1002"/>
        <end position="1015"/>
    </location>
</feature>
<feature type="region of interest" description="Disordered" evidence="2">
    <location>
        <begin position="539"/>
        <end position="566"/>
    </location>
</feature>
<keyword evidence="4" id="KW-1185">Reference proteome</keyword>
<feature type="compositionally biased region" description="Low complexity" evidence="2">
    <location>
        <begin position="949"/>
        <end position="972"/>
    </location>
</feature>
<feature type="region of interest" description="Disordered" evidence="2">
    <location>
        <begin position="394"/>
        <end position="419"/>
    </location>
</feature>
<dbReference type="Proteomes" id="UP000290288">
    <property type="component" value="Unassembled WGS sequence"/>
</dbReference>
<protein>
    <submittedName>
        <fullName evidence="3">Uncharacterized protein</fullName>
    </submittedName>
</protein>
<feature type="compositionally biased region" description="Low complexity" evidence="2">
    <location>
        <begin position="297"/>
        <end position="306"/>
    </location>
</feature>